<evidence type="ECO:0000313" key="5">
    <source>
        <dbReference type="EMBL" id="BCY26558.1"/>
    </source>
</evidence>
<dbReference type="InterPro" id="IPR050206">
    <property type="entry name" value="FtsK/SpoIIIE/SftA"/>
</dbReference>
<sequence>MTIRSRPSVAAAKKTASAQLAVSVKPAWTNTAAGWSGAVLATGGYAAAADPRWWLLCVGCAAAGTLHASRALRADRRTETAETARLAIQATLKVPVSQKVTWDRKGKHPRRLILTIPPEAAAGETVPMTLTQAAAAAWPPGQFTVASATIPAGRFILAYRDPTPEPDKTDLDRATERAKDVATQIYGSAVTVDSWSTDQGKLDGFTIHHQRGAHLSSPNIQLRLAAVTSAMMPGQWRSDFDLEHDTITVTRRRPLPSVAARPVALPAPDSPDWEKIPQAVDEDGNTCYWDISGVMAHQLKAGRTRTGKTVSMIGDAVEAARRDWRVFIIDPKRIEYLGLREWPNIEMVATTVPDQVALIHWLWALMEDRYRRIEEEGARETDFTRVLVLIDEYRQFYGNTKNWWSTIKVSGMPGECPVFGWIGSLLRMAAACRIHVDLGTQRPDAEFLGGEIRDNFSGRAATGPLSSDGARMMFGSEHVGVGIPFGKRGRGTYLSGESTPKEVQFFYTPDPRKARSPQDLKLLEQLRPATTTWTKKKFVWPTDKQIAKAMASAGKKTSPQWERILGADLAADTETARPAPPPVVEEPDEDPVCDIDRFYSPPHPVAATELTAGMLIDIDGDWVTIAESSVDGEQVIVDWESAGDDSGTLMLGAGEATATRTPLDG</sequence>
<dbReference type="InterPro" id="IPR002543">
    <property type="entry name" value="FtsK_dom"/>
</dbReference>
<feature type="domain" description="FtsK" evidence="4">
    <location>
        <begin position="284"/>
        <end position="471"/>
    </location>
</feature>
<dbReference type="SUPFAM" id="SSF52540">
    <property type="entry name" value="P-loop containing nucleoside triphosphate hydrolases"/>
    <property type="match status" value="1"/>
</dbReference>
<evidence type="ECO:0000256" key="2">
    <source>
        <dbReference type="ARBA" id="ARBA00022840"/>
    </source>
</evidence>
<geneLocation type="plasmid" evidence="5">
    <name>pKB17-24694</name>
</geneLocation>
<organism evidence="5 6">
    <name type="scientific">Cutibacterium modestum</name>
    <dbReference type="NCBI Taxonomy" id="2559073"/>
    <lineage>
        <taxon>Bacteria</taxon>
        <taxon>Bacillati</taxon>
        <taxon>Actinomycetota</taxon>
        <taxon>Actinomycetes</taxon>
        <taxon>Propionibacteriales</taxon>
        <taxon>Propionibacteriaceae</taxon>
        <taxon>Cutibacterium</taxon>
    </lineage>
</organism>
<protein>
    <recommendedName>
        <fullName evidence="4">FtsK domain-containing protein</fullName>
    </recommendedName>
</protein>
<name>A0AAD1NWZ0_9ACTN</name>
<keyword evidence="2 3" id="KW-0067">ATP-binding</keyword>
<dbReference type="Pfam" id="PF01580">
    <property type="entry name" value="FtsK_SpoIIIE"/>
    <property type="match status" value="1"/>
</dbReference>
<dbReference type="Gene3D" id="3.40.50.300">
    <property type="entry name" value="P-loop containing nucleotide triphosphate hydrolases"/>
    <property type="match status" value="1"/>
</dbReference>
<keyword evidence="5" id="KW-0614">Plasmid</keyword>
<accession>A0AAD1NWZ0</accession>
<dbReference type="AlphaFoldDB" id="A0AAD1NWZ0"/>
<gene>
    <name evidence="5" type="ORF">KB1_25480</name>
</gene>
<dbReference type="GO" id="GO:0005524">
    <property type="term" value="F:ATP binding"/>
    <property type="evidence" value="ECO:0007669"/>
    <property type="project" value="UniProtKB-UniRule"/>
</dbReference>
<dbReference type="GO" id="GO:0003677">
    <property type="term" value="F:DNA binding"/>
    <property type="evidence" value="ECO:0007669"/>
    <property type="project" value="InterPro"/>
</dbReference>
<evidence type="ECO:0000256" key="3">
    <source>
        <dbReference type="PROSITE-ProRule" id="PRU00289"/>
    </source>
</evidence>
<proteinExistence type="predicted"/>
<evidence type="ECO:0000259" key="4">
    <source>
        <dbReference type="PROSITE" id="PS50901"/>
    </source>
</evidence>
<dbReference type="EMBL" id="AP024748">
    <property type="protein sequence ID" value="BCY26558.1"/>
    <property type="molecule type" value="Genomic_DNA"/>
</dbReference>
<dbReference type="InterPro" id="IPR027417">
    <property type="entry name" value="P-loop_NTPase"/>
</dbReference>
<reference evidence="5" key="1">
    <citation type="submission" date="2021-06" db="EMBL/GenBank/DDBJ databases">
        <title>Genome sequence of Cutibacterium modestum strain KB17-24694.</title>
        <authorList>
            <person name="Dekio I."/>
            <person name="Asahina A."/>
            <person name="Nishida M."/>
        </authorList>
    </citation>
    <scope>NUCLEOTIDE SEQUENCE</scope>
    <source>
        <strain evidence="5">KB17-24694</strain>
        <plasmid evidence="5">pKB17-24694</plasmid>
    </source>
</reference>
<dbReference type="PROSITE" id="PS50901">
    <property type="entry name" value="FTSK"/>
    <property type="match status" value="1"/>
</dbReference>
<feature type="binding site" evidence="3">
    <location>
        <begin position="302"/>
        <end position="309"/>
    </location>
    <ligand>
        <name>ATP</name>
        <dbReference type="ChEBI" id="CHEBI:30616"/>
    </ligand>
</feature>
<evidence type="ECO:0000313" key="6">
    <source>
        <dbReference type="Proteomes" id="UP000825072"/>
    </source>
</evidence>
<dbReference type="PANTHER" id="PTHR22683">
    <property type="entry name" value="SPORULATION PROTEIN RELATED"/>
    <property type="match status" value="1"/>
</dbReference>
<dbReference type="PANTHER" id="PTHR22683:SF47">
    <property type="entry name" value="FTSK DOMAIN-CONTAINING PROTEIN YDCQ"/>
    <property type="match status" value="1"/>
</dbReference>
<evidence type="ECO:0000256" key="1">
    <source>
        <dbReference type="ARBA" id="ARBA00022741"/>
    </source>
</evidence>
<dbReference type="Proteomes" id="UP000825072">
    <property type="component" value="Chromosome 2"/>
</dbReference>
<keyword evidence="1 3" id="KW-0547">Nucleotide-binding</keyword>